<reference evidence="2" key="1">
    <citation type="journal article" date="2019" name="Int. J. Syst. Evol. Microbiol.">
        <title>The Global Catalogue of Microorganisms (GCM) 10K type strain sequencing project: providing services to taxonomists for standard genome sequencing and annotation.</title>
        <authorList>
            <consortium name="The Broad Institute Genomics Platform"/>
            <consortium name="The Broad Institute Genome Sequencing Center for Infectious Disease"/>
            <person name="Wu L."/>
            <person name="Ma J."/>
        </authorList>
    </citation>
    <scope>NUCLEOTIDE SEQUENCE [LARGE SCALE GENOMIC DNA]</scope>
    <source>
        <strain evidence="2">JCM 17110</strain>
    </source>
</reference>
<dbReference type="EMBL" id="BAABCX010000001">
    <property type="protein sequence ID" value="GAA3526918.1"/>
    <property type="molecule type" value="Genomic_DNA"/>
</dbReference>
<keyword evidence="2" id="KW-1185">Reference proteome</keyword>
<evidence type="ECO:0008006" key="3">
    <source>
        <dbReference type="Google" id="ProtNLM"/>
    </source>
</evidence>
<accession>A0ABP6V176</accession>
<organism evidence="1 2">
    <name type="scientific">Zobellella aerophila</name>
    <dbReference type="NCBI Taxonomy" id="870480"/>
    <lineage>
        <taxon>Bacteria</taxon>
        <taxon>Pseudomonadati</taxon>
        <taxon>Pseudomonadota</taxon>
        <taxon>Gammaproteobacteria</taxon>
        <taxon>Aeromonadales</taxon>
        <taxon>Aeromonadaceae</taxon>
        <taxon>Zobellella</taxon>
    </lineage>
</organism>
<evidence type="ECO:0000313" key="1">
    <source>
        <dbReference type="EMBL" id="GAA3526918.1"/>
    </source>
</evidence>
<protein>
    <recommendedName>
        <fullName evidence="3">DUF1571 domain-containing protein</fullName>
    </recommendedName>
</protein>
<sequence length="208" mass="23275">MLTELLLVMTLGVVDADPVAEARVRFERLSSYRLTLRSLGPRDMQVMRYGYRKPGFVRMDLISPFKGAVLIYSPLSRRVRLWPFGSPHRHPGFSLSPDNRLVRSAKGHRVDQSDVGTLLANLQALQRQGETGLLGETSIGEKSALHLIVDGMGRATVGEVARYEVWLDSGSLFPLKVVSFGRQGQEIETVLLENIELDPRLPDDFFTP</sequence>
<comment type="caution">
    <text evidence="1">The sequence shown here is derived from an EMBL/GenBank/DDBJ whole genome shotgun (WGS) entry which is preliminary data.</text>
</comment>
<gene>
    <name evidence="1" type="ORF">GCM10022394_02560</name>
</gene>
<dbReference type="Gene3D" id="2.50.20.10">
    <property type="entry name" value="Lipoprotein localisation LolA/LolB/LppX"/>
    <property type="match status" value="1"/>
</dbReference>
<evidence type="ECO:0000313" key="2">
    <source>
        <dbReference type="Proteomes" id="UP001500795"/>
    </source>
</evidence>
<dbReference type="Proteomes" id="UP001500795">
    <property type="component" value="Unassembled WGS sequence"/>
</dbReference>
<dbReference type="RefSeq" id="WP_344953934.1">
    <property type="nucleotide sequence ID" value="NZ_BAABCX010000001.1"/>
</dbReference>
<name>A0ABP6V176_9GAMM</name>
<proteinExistence type="predicted"/>